<keyword evidence="4" id="KW-1185">Reference proteome</keyword>
<keyword evidence="2" id="KW-0472">Membrane</keyword>
<dbReference type="PANTHER" id="PTHR35394:SF5">
    <property type="entry name" value="DUF3176 DOMAIN-CONTAINING PROTEIN"/>
    <property type="match status" value="1"/>
</dbReference>
<dbReference type="InterPro" id="IPR021514">
    <property type="entry name" value="DUF3176"/>
</dbReference>
<name>A0A9W8YHK9_9PLEO</name>
<comment type="caution">
    <text evidence="3">The sequence shown here is derived from an EMBL/GenBank/DDBJ whole genome shotgun (WGS) entry which is preliminary data.</text>
</comment>
<dbReference type="EMBL" id="JAPEUY010000002">
    <property type="protein sequence ID" value="KAJ4376379.1"/>
    <property type="molecule type" value="Genomic_DNA"/>
</dbReference>
<sequence length="444" mass="48035">MTQSKSDAAVNPDQQADRAAETKQALLTTIGESDDASREHNQDLRWKTGLASGEDWWVWELAGLVISAVALVCIFVLLRRYDNKQQPEWAHLSLNTAVALLSTLGKASVLIAVSRGLGQLKWIWLFNTERSLADLQFRPSTTQIAHVTNSTSYKAVGPNIGGSLYYIDSSMKANLYGSILSPNATQQWGVPAFICSIGDCTWDPVATLAIRPLCSDITSMLETSCSIFNSTTEGELEPCFVSLNGSRTLSFTNDPSLGRISMNMTVTGLGTGSTLPPIVYDNQTFPVIRYVSAIGTAIGLPGTSPEPVIPLSHFVATECALEPYVVSVQPKVNKSVYSEVILDEWSLTNTFSEMNITSDEGLTFHPPWGPELGMGRDQPFTMSFTAWNSVGLAIIYMFNGSIQTAQPIGDGSGTSADRATGGTIVIVDQQVQYYPTSEVVLYGA</sequence>
<evidence type="ECO:0000313" key="3">
    <source>
        <dbReference type="EMBL" id="KAJ4376379.1"/>
    </source>
</evidence>
<dbReference type="PANTHER" id="PTHR35394">
    <property type="entry name" value="DUF3176 DOMAIN-CONTAINING PROTEIN"/>
    <property type="match status" value="1"/>
</dbReference>
<evidence type="ECO:0000256" key="2">
    <source>
        <dbReference type="SAM" id="Phobius"/>
    </source>
</evidence>
<feature type="region of interest" description="Disordered" evidence="1">
    <location>
        <begin position="1"/>
        <end position="22"/>
    </location>
</feature>
<accession>A0A9W8YHK9</accession>
<gene>
    <name evidence="3" type="ORF">N0V83_001662</name>
</gene>
<protein>
    <submittedName>
        <fullName evidence="3">Uncharacterized protein</fullName>
    </submittedName>
</protein>
<dbReference type="Proteomes" id="UP001140560">
    <property type="component" value="Unassembled WGS sequence"/>
</dbReference>
<organism evidence="3 4">
    <name type="scientific">Neocucurbitaria cava</name>
    <dbReference type="NCBI Taxonomy" id="798079"/>
    <lineage>
        <taxon>Eukaryota</taxon>
        <taxon>Fungi</taxon>
        <taxon>Dikarya</taxon>
        <taxon>Ascomycota</taxon>
        <taxon>Pezizomycotina</taxon>
        <taxon>Dothideomycetes</taxon>
        <taxon>Pleosporomycetidae</taxon>
        <taxon>Pleosporales</taxon>
        <taxon>Pleosporineae</taxon>
        <taxon>Cucurbitariaceae</taxon>
        <taxon>Neocucurbitaria</taxon>
    </lineage>
</organism>
<dbReference type="AlphaFoldDB" id="A0A9W8YHK9"/>
<reference evidence="3" key="1">
    <citation type="submission" date="2022-10" db="EMBL/GenBank/DDBJ databases">
        <title>Tapping the CABI collections for fungal endophytes: first genome assemblies for Collariella, Neodidymelliopsis, Ascochyta clinopodiicola, Didymella pomorum, Didymosphaeria variabile, Neocosmospora piperis and Neocucurbitaria cava.</title>
        <authorList>
            <person name="Hill R."/>
        </authorList>
    </citation>
    <scope>NUCLEOTIDE SEQUENCE</scope>
    <source>
        <strain evidence="3">IMI 356814</strain>
    </source>
</reference>
<dbReference type="OrthoDB" id="5376804at2759"/>
<feature type="transmembrane region" description="Helical" evidence="2">
    <location>
        <begin position="56"/>
        <end position="78"/>
    </location>
</feature>
<keyword evidence="2" id="KW-1133">Transmembrane helix</keyword>
<evidence type="ECO:0000313" key="4">
    <source>
        <dbReference type="Proteomes" id="UP001140560"/>
    </source>
</evidence>
<dbReference type="Pfam" id="PF11374">
    <property type="entry name" value="DUF3176"/>
    <property type="match status" value="1"/>
</dbReference>
<keyword evidence="2" id="KW-0812">Transmembrane</keyword>
<evidence type="ECO:0000256" key="1">
    <source>
        <dbReference type="SAM" id="MobiDB-lite"/>
    </source>
</evidence>
<proteinExistence type="predicted"/>